<name>A0AAQ3PTS1_PASNO</name>
<proteinExistence type="predicted"/>
<feature type="compositionally biased region" description="Basic residues" evidence="1">
    <location>
        <begin position="53"/>
        <end position="67"/>
    </location>
</feature>
<organism evidence="2 3">
    <name type="scientific">Paspalum notatum var. saurae</name>
    <dbReference type="NCBI Taxonomy" id="547442"/>
    <lineage>
        <taxon>Eukaryota</taxon>
        <taxon>Viridiplantae</taxon>
        <taxon>Streptophyta</taxon>
        <taxon>Embryophyta</taxon>
        <taxon>Tracheophyta</taxon>
        <taxon>Spermatophyta</taxon>
        <taxon>Magnoliopsida</taxon>
        <taxon>Liliopsida</taxon>
        <taxon>Poales</taxon>
        <taxon>Poaceae</taxon>
        <taxon>PACMAD clade</taxon>
        <taxon>Panicoideae</taxon>
        <taxon>Andropogonodae</taxon>
        <taxon>Paspaleae</taxon>
        <taxon>Paspalinae</taxon>
        <taxon>Paspalum</taxon>
    </lineage>
</organism>
<sequence length="354" mass="38036">MSTTPRARGRSSSHHRARCKCLGVGGGNKGDRATPCCSFNPLRSLFRCPGRDRSRRSRSKHRQRAPSRVRDAPVAAGAQAQQQTQEEEPSFFVYAMPNQQGGFGGGGGGGEKHKKTRRGKPRMPSFGSCFRRNKKKRKQQATAGGGRRPALTPAASLLTHPPGSPAPEKAQAVTPSVTQPPSPSPTENGSAVTSPAPRGRQPATPRPAKQSTDSAHQSPFALQTQQQQPKQVEGLEIVEVATGERLSTHELGLIEMVGSSLDNSAESSVKSSLEYVSEPPPQRTVKRTMAEREAVVVKEVPKLWLNGTSAESRARERFAEPLVTTAAEELWAHDVACSRVHAVMLAETVSCSSS</sequence>
<keyword evidence="3" id="KW-1185">Reference proteome</keyword>
<reference evidence="2 3" key="1">
    <citation type="submission" date="2024-02" db="EMBL/GenBank/DDBJ databases">
        <title>High-quality chromosome-scale genome assembly of Pensacola bahiagrass (Paspalum notatum Flugge var. saurae).</title>
        <authorList>
            <person name="Vega J.M."/>
            <person name="Podio M."/>
            <person name="Orjuela J."/>
            <person name="Siena L.A."/>
            <person name="Pessino S.C."/>
            <person name="Combes M.C."/>
            <person name="Mariac C."/>
            <person name="Albertini E."/>
            <person name="Pupilli F."/>
            <person name="Ortiz J.P.A."/>
            <person name="Leblanc O."/>
        </authorList>
    </citation>
    <scope>NUCLEOTIDE SEQUENCE [LARGE SCALE GENOMIC DNA]</scope>
    <source>
        <strain evidence="2">R1</strain>
        <tissue evidence="2">Leaf</tissue>
    </source>
</reference>
<feature type="region of interest" description="Disordered" evidence="1">
    <location>
        <begin position="47"/>
        <end position="231"/>
    </location>
</feature>
<gene>
    <name evidence="2" type="ORF">U9M48_007169</name>
</gene>
<feature type="compositionally biased region" description="Low complexity" evidence="1">
    <location>
        <begin position="72"/>
        <end position="84"/>
    </location>
</feature>
<dbReference type="EMBL" id="CP144746">
    <property type="protein sequence ID" value="WVZ56675.1"/>
    <property type="molecule type" value="Genomic_DNA"/>
</dbReference>
<dbReference type="Proteomes" id="UP001341281">
    <property type="component" value="Chromosome 02"/>
</dbReference>
<evidence type="ECO:0000256" key="1">
    <source>
        <dbReference type="SAM" id="MobiDB-lite"/>
    </source>
</evidence>
<dbReference type="AlphaFoldDB" id="A0AAQ3PTS1"/>
<evidence type="ECO:0000313" key="2">
    <source>
        <dbReference type="EMBL" id="WVZ56675.1"/>
    </source>
</evidence>
<evidence type="ECO:0000313" key="3">
    <source>
        <dbReference type="Proteomes" id="UP001341281"/>
    </source>
</evidence>
<feature type="compositionally biased region" description="Polar residues" evidence="1">
    <location>
        <begin position="209"/>
        <end position="230"/>
    </location>
</feature>
<feature type="compositionally biased region" description="Basic residues" evidence="1">
    <location>
        <begin position="112"/>
        <end position="121"/>
    </location>
</feature>
<protein>
    <submittedName>
        <fullName evidence="2">Uncharacterized protein</fullName>
    </submittedName>
</protein>
<accession>A0AAQ3PTS1</accession>